<dbReference type="VEuPathDB" id="FungiDB:CIMG_06212"/>
<evidence type="ECO:0000256" key="1">
    <source>
        <dbReference type="SAM" id="Phobius"/>
    </source>
</evidence>
<keyword evidence="3" id="KW-1185">Reference proteome</keyword>
<sequence length="97" mass="10595">MQLDAELCLVRRSNLQPNSHGGIKARVHSAARRVLNEPGAFIISMGDPREGSGTPKARSPPMLPAAVLIGYIIFELYICSCILKSDVFSMCVTTIHR</sequence>
<evidence type="ECO:0000313" key="2">
    <source>
        <dbReference type="EMBL" id="EAS30733.2"/>
    </source>
</evidence>
<dbReference type="GeneID" id="4562089"/>
<dbReference type="AlphaFoldDB" id="A0A0E1RVV0"/>
<name>A0A0E1RVV0_COCIM</name>
<keyword evidence="1" id="KW-1133">Transmembrane helix</keyword>
<keyword evidence="1" id="KW-0812">Transmembrane</keyword>
<feature type="transmembrane region" description="Helical" evidence="1">
    <location>
        <begin position="62"/>
        <end position="83"/>
    </location>
</feature>
<gene>
    <name evidence="2" type="ORF">CIMG_06212</name>
</gene>
<keyword evidence="1" id="KW-0472">Membrane</keyword>
<dbReference type="RefSeq" id="XP_001242316.2">
    <property type="nucleotide sequence ID" value="XM_001242315.2"/>
</dbReference>
<evidence type="ECO:0000313" key="3">
    <source>
        <dbReference type="Proteomes" id="UP000001261"/>
    </source>
</evidence>
<reference evidence="3" key="1">
    <citation type="journal article" date="2009" name="Genome Res.">
        <title>Comparative genomic analyses of the human fungal pathogens Coccidioides and their relatives.</title>
        <authorList>
            <person name="Sharpton T.J."/>
            <person name="Stajich J.E."/>
            <person name="Rounsley S.D."/>
            <person name="Gardner M.J."/>
            <person name="Wortman J.R."/>
            <person name="Jordar V.S."/>
            <person name="Maiti R."/>
            <person name="Kodira C.D."/>
            <person name="Neafsey D.E."/>
            <person name="Zeng Q."/>
            <person name="Hung C.-Y."/>
            <person name="McMahan C."/>
            <person name="Muszewska A."/>
            <person name="Grynberg M."/>
            <person name="Mandel M.A."/>
            <person name="Kellner E.M."/>
            <person name="Barker B.M."/>
            <person name="Galgiani J.N."/>
            <person name="Orbach M.J."/>
            <person name="Kirkland T.N."/>
            <person name="Cole G.T."/>
            <person name="Henn M.R."/>
            <person name="Birren B.W."/>
            <person name="Taylor J.W."/>
        </authorList>
    </citation>
    <scope>NUCLEOTIDE SEQUENCE [LARGE SCALE GENOMIC DNA]</scope>
    <source>
        <strain evidence="3">RS</strain>
    </source>
</reference>
<organism evidence="2 3">
    <name type="scientific">Coccidioides immitis (strain RS)</name>
    <name type="common">Valley fever fungus</name>
    <dbReference type="NCBI Taxonomy" id="246410"/>
    <lineage>
        <taxon>Eukaryota</taxon>
        <taxon>Fungi</taxon>
        <taxon>Dikarya</taxon>
        <taxon>Ascomycota</taxon>
        <taxon>Pezizomycotina</taxon>
        <taxon>Eurotiomycetes</taxon>
        <taxon>Eurotiomycetidae</taxon>
        <taxon>Onygenales</taxon>
        <taxon>Onygenaceae</taxon>
        <taxon>Coccidioides</taxon>
    </lineage>
</organism>
<dbReference type="Proteomes" id="UP000001261">
    <property type="component" value="Unassembled WGS sequence"/>
</dbReference>
<proteinExistence type="predicted"/>
<protein>
    <submittedName>
        <fullName evidence="2">Uncharacterized protein</fullName>
    </submittedName>
</protein>
<dbReference type="EMBL" id="GG704912">
    <property type="protein sequence ID" value="EAS30733.2"/>
    <property type="molecule type" value="Genomic_DNA"/>
</dbReference>
<dbReference type="InParanoid" id="A0A0E1RVV0"/>
<accession>A0A0E1RVV0</accession>
<reference evidence="3" key="2">
    <citation type="journal article" date="2010" name="Genome Res.">
        <title>Population genomic sequencing of Coccidioides fungi reveals recent hybridization and transposon control.</title>
        <authorList>
            <person name="Neafsey D.E."/>
            <person name="Barker B.M."/>
            <person name="Sharpton T.J."/>
            <person name="Stajich J.E."/>
            <person name="Park D.J."/>
            <person name="Whiston E."/>
            <person name="Hung C.-Y."/>
            <person name="McMahan C."/>
            <person name="White J."/>
            <person name="Sykes S."/>
            <person name="Heiman D."/>
            <person name="Young S."/>
            <person name="Zeng Q."/>
            <person name="Abouelleil A."/>
            <person name="Aftuck L."/>
            <person name="Bessette D."/>
            <person name="Brown A."/>
            <person name="FitzGerald M."/>
            <person name="Lui A."/>
            <person name="Macdonald J.P."/>
            <person name="Priest M."/>
            <person name="Orbach M.J."/>
            <person name="Galgiani J.N."/>
            <person name="Kirkland T.N."/>
            <person name="Cole G.T."/>
            <person name="Birren B.W."/>
            <person name="Henn M.R."/>
            <person name="Taylor J.W."/>
            <person name="Rounsley S.D."/>
        </authorList>
    </citation>
    <scope>GENOME REANNOTATION</scope>
    <source>
        <strain evidence="3">RS</strain>
    </source>
</reference>
<dbReference type="KEGG" id="cim:CIMG_06212"/>